<name>A0A1H6F4A8_9ACTN</name>
<organism evidence="2 3">
    <name type="scientific">Nonomuraea solani</name>
    <dbReference type="NCBI Taxonomy" id="1144553"/>
    <lineage>
        <taxon>Bacteria</taxon>
        <taxon>Bacillati</taxon>
        <taxon>Actinomycetota</taxon>
        <taxon>Actinomycetes</taxon>
        <taxon>Streptosporangiales</taxon>
        <taxon>Streptosporangiaceae</taxon>
        <taxon>Nonomuraea</taxon>
    </lineage>
</organism>
<evidence type="ECO:0000256" key="1">
    <source>
        <dbReference type="SAM" id="Phobius"/>
    </source>
</evidence>
<feature type="transmembrane region" description="Helical" evidence="1">
    <location>
        <begin position="37"/>
        <end position="58"/>
    </location>
</feature>
<reference evidence="2 3" key="1">
    <citation type="submission" date="2016-10" db="EMBL/GenBank/DDBJ databases">
        <authorList>
            <person name="de Groot N.N."/>
        </authorList>
    </citation>
    <scope>NUCLEOTIDE SEQUENCE [LARGE SCALE GENOMIC DNA]</scope>
    <source>
        <strain evidence="2 3">CGMCC 4.7037</strain>
    </source>
</reference>
<keyword evidence="1" id="KW-0812">Transmembrane</keyword>
<evidence type="ECO:0000313" key="3">
    <source>
        <dbReference type="Proteomes" id="UP000236732"/>
    </source>
</evidence>
<keyword evidence="3" id="KW-1185">Reference proteome</keyword>
<accession>A0A1H6F4A8</accession>
<evidence type="ECO:0000313" key="2">
    <source>
        <dbReference type="EMBL" id="SEH03936.1"/>
    </source>
</evidence>
<keyword evidence="1" id="KW-1133">Transmembrane helix</keyword>
<proteinExistence type="predicted"/>
<dbReference type="RefSeq" id="WP_103964852.1">
    <property type="nucleotide sequence ID" value="NZ_FNVT01000049.1"/>
</dbReference>
<feature type="transmembrane region" description="Helical" evidence="1">
    <location>
        <begin position="6"/>
        <end position="25"/>
    </location>
</feature>
<protein>
    <submittedName>
        <fullName evidence="2">Uncharacterized protein</fullName>
    </submittedName>
</protein>
<sequence length="61" mass="6196">MDDKFWVVIVIGLFSIILALAAGILRSIGGDRVPAAIQGGAVAFVTTMTLGLIVANALGVV</sequence>
<dbReference type="EMBL" id="FNVT01000049">
    <property type="protein sequence ID" value="SEH03936.1"/>
    <property type="molecule type" value="Genomic_DNA"/>
</dbReference>
<keyword evidence="1" id="KW-0472">Membrane</keyword>
<gene>
    <name evidence="2" type="ORF">SAMN05444920_1496</name>
</gene>
<dbReference type="Proteomes" id="UP000236732">
    <property type="component" value="Unassembled WGS sequence"/>
</dbReference>
<dbReference type="AlphaFoldDB" id="A0A1H6F4A8"/>